<dbReference type="Proteomes" id="UP001344251">
    <property type="component" value="Chromosome"/>
</dbReference>
<protein>
    <submittedName>
        <fullName evidence="4">Cytochrome P450</fullName>
    </submittedName>
</protein>
<feature type="region of interest" description="Disordered" evidence="3">
    <location>
        <begin position="304"/>
        <end position="381"/>
    </location>
</feature>
<dbReference type="PANTHER" id="PTHR46696:SF1">
    <property type="entry name" value="CYTOCHROME P450 YJIB-RELATED"/>
    <property type="match status" value="1"/>
</dbReference>
<dbReference type="PRINTS" id="PR00359">
    <property type="entry name" value="BP450"/>
</dbReference>
<dbReference type="InterPro" id="IPR017972">
    <property type="entry name" value="Cyt_P450_CS"/>
</dbReference>
<dbReference type="Gene3D" id="1.10.630.10">
    <property type="entry name" value="Cytochrome P450"/>
    <property type="match status" value="1"/>
</dbReference>
<comment type="similarity">
    <text evidence="1 2">Belongs to the cytochrome P450 family.</text>
</comment>
<dbReference type="InterPro" id="IPR001128">
    <property type="entry name" value="Cyt_P450"/>
</dbReference>
<dbReference type="Pfam" id="PF00067">
    <property type="entry name" value="p450"/>
    <property type="match status" value="1"/>
</dbReference>
<keyword evidence="2" id="KW-0503">Monooxygenase</keyword>
<proteinExistence type="inferred from homology"/>
<dbReference type="PANTHER" id="PTHR46696">
    <property type="entry name" value="P450, PUTATIVE (EUROFUNG)-RELATED"/>
    <property type="match status" value="1"/>
</dbReference>
<name>A0ABZ1F9R8_9ACTN</name>
<accession>A0ABZ1F9R8</accession>
<keyword evidence="2" id="KW-0560">Oxidoreductase</keyword>
<keyword evidence="2" id="KW-0408">Iron</keyword>
<evidence type="ECO:0000256" key="1">
    <source>
        <dbReference type="ARBA" id="ARBA00010617"/>
    </source>
</evidence>
<gene>
    <name evidence="4" type="ORF">OG863_03315</name>
</gene>
<keyword evidence="2" id="KW-0349">Heme</keyword>
<evidence type="ECO:0000256" key="3">
    <source>
        <dbReference type="SAM" id="MobiDB-lite"/>
    </source>
</evidence>
<keyword evidence="5" id="KW-1185">Reference proteome</keyword>
<dbReference type="SUPFAM" id="SSF48264">
    <property type="entry name" value="Cytochrome P450"/>
    <property type="match status" value="1"/>
</dbReference>
<sequence>MDSAEFSRDPYPLLAALRSRGPVQQVRTGNGRTTWVVTGWAEARSALADARLSKDTARYFADRPGKRNLAPAVSRTMLATDPPHHGRLRKLAMKAFTPAAVARLEPRIRAIAEELADALAARGSADLVEEFAVPLPIAVISELLGVPEADRAAVRRWSHDLFAAAAPDTVDRASHALGDYMTELIAARRQDLGDDVLSGLIAARDEADQLSEAELVSLAVLLVVAGHETTTHLIGNGMLALLQDDALRSRLRADPGLLPAAVEEFLRHDAPITLATFRFATEPIELGGARIGAGEVVLVSPGAANRDPAQFSAPDEVRLDRHIRTARPDRPERPNGPGRPHRPESPPRPEQPNGHQCPNGPQRGRHSEGPERSGGHLSFGHGPHHCLGAPLARVEARIAFEVLLTRFPGIRPAVASWDALEWRRTRLMRGLASLPVTLGR</sequence>
<organism evidence="4 5">
    <name type="scientific">Streptomyces decoyicus</name>
    <dbReference type="NCBI Taxonomy" id="249567"/>
    <lineage>
        <taxon>Bacteria</taxon>
        <taxon>Bacillati</taxon>
        <taxon>Actinomycetota</taxon>
        <taxon>Actinomycetes</taxon>
        <taxon>Kitasatosporales</taxon>
        <taxon>Streptomycetaceae</taxon>
        <taxon>Streptomyces</taxon>
    </lineage>
</organism>
<feature type="compositionally biased region" description="Basic and acidic residues" evidence="3">
    <location>
        <begin position="365"/>
        <end position="374"/>
    </location>
</feature>
<dbReference type="InterPro" id="IPR036396">
    <property type="entry name" value="Cyt_P450_sf"/>
</dbReference>
<evidence type="ECO:0000313" key="5">
    <source>
        <dbReference type="Proteomes" id="UP001344251"/>
    </source>
</evidence>
<dbReference type="InterPro" id="IPR002397">
    <property type="entry name" value="Cyt_P450_B"/>
</dbReference>
<keyword evidence="2" id="KW-0479">Metal-binding</keyword>
<dbReference type="CDD" id="cd11029">
    <property type="entry name" value="CYP107-like"/>
    <property type="match status" value="1"/>
</dbReference>
<evidence type="ECO:0000256" key="2">
    <source>
        <dbReference type="RuleBase" id="RU000461"/>
    </source>
</evidence>
<dbReference type="PROSITE" id="PS00086">
    <property type="entry name" value="CYTOCHROME_P450"/>
    <property type="match status" value="1"/>
</dbReference>
<dbReference type="RefSeq" id="WP_326616285.1">
    <property type="nucleotide sequence ID" value="NZ_CP109106.1"/>
</dbReference>
<dbReference type="EMBL" id="CP109106">
    <property type="protein sequence ID" value="WSB67074.1"/>
    <property type="molecule type" value="Genomic_DNA"/>
</dbReference>
<evidence type="ECO:0000313" key="4">
    <source>
        <dbReference type="EMBL" id="WSB67074.1"/>
    </source>
</evidence>
<reference evidence="4 5" key="1">
    <citation type="submission" date="2022-10" db="EMBL/GenBank/DDBJ databases">
        <title>The complete genomes of actinobacterial strains from the NBC collection.</title>
        <authorList>
            <person name="Joergensen T.S."/>
            <person name="Alvarez Arevalo M."/>
            <person name="Sterndorff E.B."/>
            <person name="Faurdal D."/>
            <person name="Vuksanovic O."/>
            <person name="Mourched A.-S."/>
            <person name="Charusanti P."/>
            <person name="Shaw S."/>
            <person name="Blin K."/>
            <person name="Weber T."/>
        </authorList>
    </citation>
    <scope>NUCLEOTIDE SEQUENCE [LARGE SCALE GENOMIC DNA]</scope>
    <source>
        <strain evidence="4 5">NBC 01774</strain>
    </source>
</reference>
<feature type="compositionally biased region" description="Basic and acidic residues" evidence="3">
    <location>
        <begin position="315"/>
        <end position="333"/>
    </location>
</feature>